<protein>
    <submittedName>
        <fullName evidence="1">YmdB family metallophosphoesterase</fullName>
    </submittedName>
</protein>
<dbReference type="Proteomes" id="UP000812267">
    <property type="component" value="Unassembled WGS sequence"/>
</dbReference>
<accession>A0ABS6DT61</accession>
<gene>
    <name evidence="1" type="ORF">KQ878_01820</name>
</gene>
<evidence type="ECO:0000313" key="2">
    <source>
        <dbReference type="Proteomes" id="UP000812267"/>
    </source>
</evidence>
<comment type="caution">
    <text evidence="1">The sequence shown here is derived from an EMBL/GenBank/DDBJ whole genome shotgun (WGS) entry which is preliminary data.</text>
</comment>
<dbReference type="Pfam" id="PF13277">
    <property type="entry name" value="YmdB"/>
    <property type="match status" value="1"/>
</dbReference>
<dbReference type="EMBL" id="JAHMHK010000002">
    <property type="protein sequence ID" value="MBU4693619.1"/>
    <property type="molecule type" value="Genomic_DNA"/>
</dbReference>
<reference evidence="1" key="1">
    <citation type="submission" date="2021-06" db="EMBL/GenBank/DDBJ databases">
        <title>Novel Mycoplasma species detected in California sea lions (Zalophus californianus) from the USA.</title>
        <authorList>
            <person name="Volokhov D.V."/>
            <person name="Furtak V.A."/>
            <person name="Zagorodnyaya T.A."/>
        </authorList>
    </citation>
    <scope>NUCLEOTIDE SEQUENCE [LARGE SCALE GENOMIC DNA]</scope>
    <source>
        <strain evidence="1">CSL 4779</strain>
    </source>
</reference>
<keyword evidence="2" id="KW-1185">Reference proteome</keyword>
<sequence>MPNKKINLLFIGDIFGQPGIDTVAKHIEYIKEKYKIDVIVAQCENVTNRKGFVKSDYEQLKRCGVDVCTLGNHVWAQDGIFEIINNNDVVRPLNIPNSYAGHGTTIIKLKNDTNLRVTSLMGITFNKLLNPWKHEFADNFFDAIDNVIQYGEKTDFHFIDFHGETTSEKAVLGLYLDGKVDALCGTHTHVQTNDARVLEKGTCFITDAGMVGPYNCAIGANFEEVYQHMRYGAFSKFQVSKNCCQFNAVVMELNTINKKNNKIKTITILPQNNRKY</sequence>
<proteinExistence type="predicted"/>
<dbReference type="PANTHER" id="PTHR36303">
    <property type="entry name" value="2',3'-CYCLIC-NUCLEOTIDE 2'-PHOSPHODIESTERASE"/>
    <property type="match status" value="1"/>
</dbReference>
<dbReference type="InterPro" id="IPR005235">
    <property type="entry name" value="YmdB-like"/>
</dbReference>
<evidence type="ECO:0000313" key="1">
    <source>
        <dbReference type="EMBL" id="MBU4693619.1"/>
    </source>
</evidence>
<dbReference type="PANTHER" id="PTHR36303:SF1">
    <property type="entry name" value="2',3'-CYCLIC-NUCLEOTIDE 2'-PHOSPHODIESTERASE"/>
    <property type="match status" value="1"/>
</dbReference>
<organism evidence="1 2">
    <name type="scientific">Mycoplasma zalophidermidis</name>
    <dbReference type="NCBI Taxonomy" id="398174"/>
    <lineage>
        <taxon>Bacteria</taxon>
        <taxon>Bacillati</taxon>
        <taxon>Mycoplasmatota</taxon>
        <taxon>Mollicutes</taxon>
        <taxon>Mycoplasmataceae</taxon>
        <taxon>Mycoplasma</taxon>
    </lineage>
</organism>
<dbReference type="RefSeq" id="WP_216505517.1">
    <property type="nucleotide sequence ID" value="NZ_JAHMHJ010000003.1"/>
</dbReference>
<name>A0ABS6DT61_9MOLU</name>
<dbReference type="PIRSF" id="PIRSF004789">
    <property type="entry name" value="DR1281"/>
    <property type="match status" value="1"/>
</dbReference>